<organism evidence="1 2">
    <name type="scientific">Solanum commersonii</name>
    <name type="common">Commerson's wild potato</name>
    <name type="synonym">Commerson's nightshade</name>
    <dbReference type="NCBI Taxonomy" id="4109"/>
    <lineage>
        <taxon>Eukaryota</taxon>
        <taxon>Viridiplantae</taxon>
        <taxon>Streptophyta</taxon>
        <taxon>Embryophyta</taxon>
        <taxon>Tracheophyta</taxon>
        <taxon>Spermatophyta</taxon>
        <taxon>Magnoliopsida</taxon>
        <taxon>eudicotyledons</taxon>
        <taxon>Gunneridae</taxon>
        <taxon>Pentapetalae</taxon>
        <taxon>asterids</taxon>
        <taxon>lamiids</taxon>
        <taxon>Solanales</taxon>
        <taxon>Solanaceae</taxon>
        <taxon>Solanoideae</taxon>
        <taxon>Solaneae</taxon>
        <taxon>Solanum</taxon>
    </lineage>
</organism>
<protein>
    <submittedName>
        <fullName evidence="1">Uncharacterized protein</fullName>
    </submittedName>
</protein>
<dbReference type="EMBL" id="JACXVP010000012">
    <property type="protein sequence ID" value="KAG5573241.1"/>
    <property type="molecule type" value="Genomic_DNA"/>
</dbReference>
<dbReference type="AlphaFoldDB" id="A0A9J5WC59"/>
<dbReference type="Proteomes" id="UP000824120">
    <property type="component" value="Chromosome 12"/>
</dbReference>
<accession>A0A9J5WC59</accession>
<reference evidence="1 2" key="1">
    <citation type="submission" date="2020-09" db="EMBL/GenBank/DDBJ databases">
        <title>De no assembly of potato wild relative species, Solanum commersonii.</title>
        <authorList>
            <person name="Cho K."/>
        </authorList>
    </citation>
    <scope>NUCLEOTIDE SEQUENCE [LARGE SCALE GENOMIC DNA]</scope>
    <source>
        <strain evidence="1">LZ3.2</strain>
        <tissue evidence="1">Leaf</tissue>
    </source>
</reference>
<gene>
    <name evidence="1" type="ORF">H5410_063007</name>
</gene>
<evidence type="ECO:0000313" key="2">
    <source>
        <dbReference type="Proteomes" id="UP000824120"/>
    </source>
</evidence>
<keyword evidence="2" id="KW-1185">Reference proteome</keyword>
<name>A0A9J5WC59_SOLCO</name>
<sequence length="120" mass="13881">MSSQKNETPPPPIFSEPLFKISTTNSIDDPIITHDNQCKAGDWITSLCRRHSSRKRDFQNLYDRKLQSRNRGMRIVIKIESESRESSGHENIKRIVRVQQEVICGVVMPALRQEENMDQG</sequence>
<comment type="caution">
    <text evidence="1">The sequence shown here is derived from an EMBL/GenBank/DDBJ whole genome shotgun (WGS) entry which is preliminary data.</text>
</comment>
<evidence type="ECO:0000313" key="1">
    <source>
        <dbReference type="EMBL" id="KAG5573241.1"/>
    </source>
</evidence>
<proteinExistence type="predicted"/>